<gene>
    <name evidence="1" type="ORF">OE647_14175</name>
</gene>
<reference evidence="1 2" key="1">
    <citation type="submission" date="2022-10" db="EMBL/GenBank/DDBJ databases">
        <title>Defluviimonas sp. nov., isolated from ocean surface water.</title>
        <authorList>
            <person name="He W."/>
            <person name="Wang L."/>
            <person name="Zhang D.-F."/>
        </authorList>
    </citation>
    <scope>NUCLEOTIDE SEQUENCE [LARGE SCALE GENOMIC DNA]</scope>
    <source>
        <strain evidence="1 2">WL0075</strain>
    </source>
</reference>
<evidence type="ECO:0000313" key="2">
    <source>
        <dbReference type="Proteomes" id="UP001652503"/>
    </source>
</evidence>
<keyword evidence="2" id="KW-1185">Reference proteome</keyword>
<protein>
    <recommendedName>
        <fullName evidence="3">Acyl-CoA thioesterase</fullName>
    </recommendedName>
</protein>
<dbReference type="EMBL" id="JAOWLA010000013">
    <property type="protein sequence ID" value="MCV2865872.1"/>
    <property type="molecule type" value="Genomic_DNA"/>
</dbReference>
<comment type="caution">
    <text evidence="1">The sequence shown here is derived from an EMBL/GenBank/DDBJ whole genome shotgun (WGS) entry which is preliminary data.</text>
</comment>
<dbReference type="Gene3D" id="3.10.129.10">
    <property type="entry name" value="Hotdog Thioesterase"/>
    <property type="match status" value="1"/>
</dbReference>
<dbReference type="InterPro" id="IPR029069">
    <property type="entry name" value="HotDog_dom_sf"/>
</dbReference>
<accession>A0ABT2Z419</accession>
<organism evidence="1 2">
    <name type="scientific">Albidovulum sediminicola</name>
    <dbReference type="NCBI Taxonomy" id="2984331"/>
    <lineage>
        <taxon>Bacteria</taxon>
        <taxon>Pseudomonadati</taxon>
        <taxon>Pseudomonadota</taxon>
        <taxon>Alphaproteobacteria</taxon>
        <taxon>Rhodobacterales</taxon>
        <taxon>Paracoccaceae</taxon>
        <taxon>Albidovulum</taxon>
    </lineage>
</organism>
<evidence type="ECO:0008006" key="3">
    <source>
        <dbReference type="Google" id="ProtNLM"/>
    </source>
</evidence>
<evidence type="ECO:0000313" key="1">
    <source>
        <dbReference type="EMBL" id="MCV2865872.1"/>
    </source>
</evidence>
<proteinExistence type="predicted"/>
<dbReference type="RefSeq" id="WP_263722403.1">
    <property type="nucleotide sequence ID" value="NZ_JAOWLA010000013.1"/>
</dbReference>
<sequence length="90" mass="10174">MIYRRAIRVEFNHCDPAGIVFYPRYFEMTNSVCERFFREVAGHSCAAMMVAGEGVPTERMEADFHAHCGAHHRLTVAPTLFLVDGGRPKS</sequence>
<dbReference type="SUPFAM" id="SSF54637">
    <property type="entry name" value="Thioesterase/thiol ester dehydrase-isomerase"/>
    <property type="match status" value="1"/>
</dbReference>
<name>A0ABT2Z419_9RHOB</name>
<dbReference type="Proteomes" id="UP001652503">
    <property type="component" value="Unassembled WGS sequence"/>
</dbReference>